<evidence type="ECO:0000256" key="8">
    <source>
        <dbReference type="ARBA" id="ARBA00066884"/>
    </source>
</evidence>
<dbReference type="GO" id="GO:0008641">
    <property type="term" value="F:ubiquitin-like modifier activating enzyme activity"/>
    <property type="evidence" value="ECO:0007669"/>
    <property type="project" value="InterPro"/>
</dbReference>
<dbReference type="InterPro" id="IPR001763">
    <property type="entry name" value="Rhodanese-like_dom"/>
</dbReference>
<evidence type="ECO:0000313" key="15">
    <source>
        <dbReference type="Proteomes" id="UP000199116"/>
    </source>
</evidence>
<evidence type="ECO:0000313" key="14">
    <source>
        <dbReference type="EMBL" id="SFF76882.1"/>
    </source>
</evidence>
<dbReference type="InterPro" id="IPR036873">
    <property type="entry name" value="Rhodanese-like_dom_sf"/>
</dbReference>
<protein>
    <recommendedName>
        <fullName evidence="9">Molybdopterin-synthase adenylyltransferase</fullName>
        <ecNumber evidence="8">2.7.7.80</ecNumber>
    </recommendedName>
    <alternativeName>
        <fullName evidence="12">MoaD protein adenylase</fullName>
    </alternativeName>
    <alternativeName>
        <fullName evidence="10">Molybdopterin-converting factor subunit 1 adenylase</fullName>
    </alternativeName>
    <alternativeName>
        <fullName evidence="11">Sulfur carrier protein MoaD adenylyltransferase</fullName>
    </alternativeName>
</protein>
<evidence type="ECO:0000259" key="13">
    <source>
        <dbReference type="PROSITE" id="PS50206"/>
    </source>
</evidence>
<dbReference type="CDD" id="cd00158">
    <property type="entry name" value="RHOD"/>
    <property type="match status" value="1"/>
</dbReference>
<evidence type="ECO:0000256" key="2">
    <source>
        <dbReference type="ARBA" id="ARBA00022679"/>
    </source>
</evidence>
<dbReference type="PROSITE" id="PS50206">
    <property type="entry name" value="RHODANESE_3"/>
    <property type="match status" value="1"/>
</dbReference>
<dbReference type="Gene3D" id="3.40.250.10">
    <property type="entry name" value="Rhodanese-like domain"/>
    <property type="match status" value="1"/>
</dbReference>
<evidence type="ECO:0000256" key="11">
    <source>
        <dbReference type="ARBA" id="ARBA00075328"/>
    </source>
</evidence>
<name>A0A1I2LBW0_9FLAO</name>
<dbReference type="GO" id="GO:0004792">
    <property type="term" value="F:thiosulfate-cyanide sulfurtransferase activity"/>
    <property type="evidence" value="ECO:0007669"/>
    <property type="project" value="TreeGrafter"/>
</dbReference>
<dbReference type="GO" id="GO:0005524">
    <property type="term" value="F:ATP binding"/>
    <property type="evidence" value="ECO:0007669"/>
    <property type="project" value="UniProtKB-KW"/>
</dbReference>
<comment type="subunit">
    <text evidence="7">Homodimer. Forms a stable heterotetrameric complex of 2 MoeB and 2 MoaD during adenylation of MoaD.</text>
</comment>
<evidence type="ECO:0000256" key="6">
    <source>
        <dbReference type="ARBA" id="ARBA00055169"/>
    </source>
</evidence>
<dbReference type="GO" id="GO:0005829">
    <property type="term" value="C:cytosol"/>
    <property type="evidence" value="ECO:0007669"/>
    <property type="project" value="TreeGrafter"/>
</dbReference>
<sequence>MSRFSRQTILPDFGKEGQEKLSRARVLVVGAGGLGCPVLLHLAAAGVGTIGIVDGDVISESNLNRQTLFGHQHTGKPKAAIAAEILKQKYPDLNFEVFSDFLNTNNALEIISSFDVIVDGTDNFGTRYLVNDACVLLNKPLVMGAIYKYEGQLMIFNFGDVALNYRDIYPNPPGENQIPNCAETGVLGVLPGIIGTLQASEVIKILSEVGKVLSGKILFFNLKNTSFYEVAIQHNPKGRENLPKSEKYFKNRNYNINCGIAEGINWEKALDWTRNMNNSILLDIREPGEKPFFEKEYLSKKPMGEIRNNPESLSAYENILLFCASGQRSSQLAKELKQQFPEKKIFSVEGGILDPASPLNSNEYDT</sequence>
<dbReference type="PANTHER" id="PTHR10953">
    <property type="entry name" value="UBIQUITIN-ACTIVATING ENZYME E1"/>
    <property type="match status" value="1"/>
</dbReference>
<dbReference type="Pfam" id="PF00899">
    <property type="entry name" value="ThiF"/>
    <property type="match status" value="1"/>
</dbReference>
<proteinExistence type="inferred from homology"/>
<comment type="catalytic activity">
    <reaction evidence="5">
        <text>[molybdopterin-synthase sulfur-carrier protein]-C-terminal Gly-Gly + ATP + H(+) = [molybdopterin-synthase sulfur-carrier protein]-C-terminal Gly-Gly-AMP + diphosphate</text>
        <dbReference type="Rhea" id="RHEA:43616"/>
        <dbReference type="Rhea" id="RHEA-COMP:12159"/>
        <dbReference type="Rhea" id="RHEA-COMP:12202"/>
        <dbReference type="ChEBI" id="CHEBI:15378"/>
        <dbReference type="ChEBI" id="CHEBI:30616"/>
        <dbReference type="ChEBI" id="CHEBI:33019"/>
        <dbReference type="ChEBI" id="CHEBI:90618"/>
        <dbReference type="ChEBI" id="CHEBI:90778"/>
        <dbReference type="EC" id="2.7.7.80"/>
    </reaction>
</comment>
<dbReference type="FunFam" id="3.40.50.720:FF:000033">
    <property type="entry name" value="Adenylyltransferase and sulfurtransferase MOCS3"/>
    <property type="match status" value="1"/>
</dbReference>
<evidence type="ECO:0000256" key="9">
    <source>
        <dbReference type="ARBA" id="ARBA00073635"/>
    </source>
</evidence>
<organism evidence="14 15">
    <name type="scientific">Salegentibacter agarivorans</name>
    <dbReference type="NCBI Taxonomy" id="345907"/>
    <lineage>
        <taxon>Bacteria</taxon>
        <taxon>Pseudomonadati</taxon>
        <taxon>Bacteroidota</taxon>
        <taxon>Flavobacteriia</taxon>
        <taxon>Flavobacteriales</taxon>
        <taxon>Flavobacteriaceae</taxon>
        <taxon>Salegentibacter</taxon>
    </lineage>
</organism>
<feature type="domain" description="Rhodanese" evidence="13">
    <location>
        <begin position="275"/>
        <end position="361"/>
    </location>
</feature>
<evidence type="ECO:0000256" key="5">
    <source>
        <dbReference type="ARBA" id="ARBA00052218"/>
    </source>
</evidence>
<accession>A0A1I2LBW0</accession>
<dbReference type="PANTHER" id="PTHR10953:SF102">
    <property type="entry name" value="ADENYLYLTRANSFERASE AND SULFURTRANSFERASE MOCS3"/>
    <property type="match status" value="1"/>
</dbReference>
<dbReference type="EMBL" id="FOOH01000008">
    <property type="protein sequence ID" value="SFF76882.1"/>
    <property type="molecule type" value="Genomic_DNA"/>
</dbReference>
<dbReference type="Gene3D" id="3.40.50.720">
    <property type="entry name" value="NAD(P)-binding Rossmann-like Domain"/>
    <property type="match status" value="1"/>
</dbReference>
<evidence type="ECO:0000256" key="7">
    <source>
        <dbReference type="ARBA" id="ARBA00063809"/>
    </source>
</evidence>
<comment type="function">
    <text evidence="6">Catalyzes the adenylation by ATP of the carboxyl group of the C-terminal glycine of sulfur carrier protein MoaD.</text>
</comment>
<dbReference type="AlphaFoldDB" id="A0A1I2LBW0"/>
<evidence type="ECO:0000256" key="12">
    <source>
        <dbReference type="ARBA" id="ARBA00078531"/>
    </source>
</evidence>
<evidence type="ECO:0000256" key="3">
    <source>
        <dbReference type="ARBA" id="ARBA00022741"/>
    </source>
</evidence>
<reference evidence="15" key="1">
    <citation type="submission" date="2016-10" db="EMBL/GenBank/DDBJ databases">
        <authorList>
            <person name="Varghese N."/>
            <person name="Submissions S."/>
        </authorList>
    </citation>
    <scope>NUCLEOTIDE SEQUENCE [LARGE SCALE GENOMIC DNA]</scope>
    <source>
        <strain evidence="15">DSM 23515</strain>
    </source>
</reference>
<dbReference type="InterPro" id="IPR045886">
    <property type="entry name" value="ThiF/MoeB/HesA"/>
</dbReference>
<keyword evidence="15" id="KW-1185">Reference proteome</keyword>
<dbReference type="InterPro" id="IPR035985">
    <property type="entry name" value="Ubiquitin-activating_enz"/>
</dbReference>
<keyword evidence="14" id="KW-0548">Nucleotidyltransferase</keyword>
<dbReference type="GO" id="GO:0061605">
    <property type="term" value="F:molybdopterin-synthase adenylyltransferase activity"/>
    <property type="evidence" value="ECO:0007669"/>
    <property type="project" value="UniProtKB-EC"/>
</dbReference>
<dbReference type="CDD" id="cd00757">
    <property type="entry name" value="ThiF_MoeB_HesA_family"/>
    <property type="match status" value="1"/>
</dbReference>
<comment type="similarity">
    <text evidence="1">Belongs to the HesA/MoeB/ThiF family.</text>
</comment>
<keyword evidence="3" id="KW-0547">Nucleotide-binding</keyword>
<dbReference type="GO" id="GO:0008146">
    <property type="term" value="F:sulfotransferase activity"/>
    <property type="evidence" value="ECO:0007669"/>
    <property type="project" value="TreeGrafter"/>
</dbReference>
<dbReference type="SUPFAM" id="SSF69572">
    <property type="entry name" value="Activating enzymes of the ubiquitin-like proteins"/>
    <property type="match status" value="1"/>
</dbReference>
<keyword evidence="2 14" id="KW-0808">Transferase</keyword>
<evidence type="ECO:0000256" key="4">
    <source>
        <dbReference type="ARBA" id="ARBA00022840"/>
    </source>
</evidence>
<dbReference type="EC" id="2.7.7.80" evidence="8"/>
<gene>
    <name evidence="14" type="ORF">SAMN04488033_10864</name>
</gene>
<evidence type="ECO:0000256" key="10">
    <source>
        <dbReference type="ARBA" id="ARBA00075110"/>
    </source>
</evidence>
<dbReference type="RefSeq" id="WP_075324690.1">
    <property type="nucleotide sequence ID" value="NZ_FOOH01000008.1"/>
</dbReference>
<keyword evidence="4" id="KW-0067">ATP-binding</keyword>
<dbReference type="Proteomes" id="UP000199116">
    <property type="component" value="Unassembled WGS sequence"/>
</dbReference>
<dbReference type="InterPro" id="IPR000594">
    <property type="entry name" value="ThiF_NAD_FAD-bd"/>
</dbReference>
<evidence type="ECO:0000256" key="1">
    <source>
        <dbReference type="ARBA" id="ARBA00009919"/>
    </source>
</evidence>
<dbReference type="SUPFAM" id="SSF52821">
    <property type="entry name" value="Rhodanese/Cell cycle control phosphatase"/>
    <property type="match status" value="1"/>
</dbReference>